<comment type="caution">
    <text evidence="4">The sequence shown here is derived from an EMBL/GenBank/DDBJ whole genome shotgun (WGS) entry which is preliminary data.</text>
</comment>
<evidence type="ECO:0000313" key="4">
    <source>
        <dbReference type="EMBL" id="KAG0142573.1"/>
    </source>
</evidence>
<dbReference type="GO" id="GO:0043248">
    <property type="term" value="P:proteasome assembly"/>
    <property type="evidence" value="ECO:0007669"/>
    <property type="project" value="InterPro"/>
</dbReference>
<dbReference type="EMBL" id="MU167344">
    <property type="protein sequence ID" value="KAG0142573.1"/>
    <property type="molecule type" value="Genomic_DNA"/>
</dbReference>
<evidence type="ECO:0000313" key="5">
    <source>
        <dbReference type="Proteomes" id="UP000886653"/>
    </source>
</evidence>
<evidence type="ECO:0008006" key="6">
    <source>
        <dbReference type="Google" id="ProtNLM"/>
    </source>
</evidence>
<organism evidence="4 5">
    <name type="scientific">Cronartium quercuum f. sp. fusiforme G11</name>
    <dbReference type="NCBI Taxonomy" id="708437"/>
    <lineage>
        <taxon>Eukaryota</taxon>
        <taxon>Fungi</taxon>
        <taxon>Dikarya</taxon>
        <taxon>Basidiomycota</taxon>
        <taxon>Pucciniomycotina</taxon>
        <taxon>Pucciniomycetes</taxon>
        <taxon>Pucciniales</taxon>
        <taxon>Coleosporiaceae</taxon>
        <taxon>Cronartium</taxon>
    </lineage>
</organism>
<reference evidence="4" key="1">
    <citation type="submission" date="2013-11" db="EMBL/GenBank/DDBJ databases">
        <title>Genome sequence of the fusiform rust pathogen reveals effectors for host alternation and coevolution with pine.</title>
        <authorList>
            <consortium name="DOE Joint Genome Institute"/>
            <person name="Smith K."/>
            <person name="Pendleton A."/>
            <person name="Kubisiak T."/>
            <person name="Anderson C."/>
            <person name="Salamov A."/>
            <person name="Aerts A."/>
            <person name="Riley R."/>
            <person name="Clum A."/>
            <person name="Lindquist E."/>
            <person name="Ence D."/>
            <person name="Campbell M."/>
            <person name="Kronenberg Z."/>
            <person name="Feau N."/>
            <person name="Dhillon B."/>
            <person name="Hamelin R."/>
            <person name="Burleigh J."/>
            <person name="Smith J."/>
            <person name="Yandell M."/>
            <person name="Nelson C."/>
            <person name="Grigoriev I."/>
            <person name="Davis J."/>
        </authorList>
    </citation>
    <scope>NUCLEOTIDE SEQUENCE</scope>
    <source>
        <strain evidence="4">G11</strain>
    </source>
</reference>
<comment type="similarity">
    <text evidence="2">Belongs to the POMP/UMP1 family.</text>
</comment>
<dbReference type="AlphaFoldDB" id="A0A9P6NAW8"/>
<dbReference type="Proteomes" id="UP000886653">
    <property type="component" value="Unassembled WGS sequence"/>
</dbReference>
<evidence type="ECO:0000256" key="3">
    <source>
        <dbReference type="SAM" id="MobiDB-lite"/>
    </source>
</evidence>
<keyword evidence="1" id="KW-0143">Chaperone</keyword>
<proteinExistence type="inferred from homology"/>
<dbReference type="GO" id="GO:0005634">
    <property type="term" value="C:nucleus"/>
    <property type="evidence" value="ECO:0007669"/>
    <property type="project" value="TreeGrafter"/>
</dbReference>
<feature type="compositionally biased region" description="Polar residues" evidence="3">
    <location>
        <begin position="8"/>
        <end position="22"/>
    </location>
</feature>
<name>A0A9P6NAW8_9BASI</name>
<evidence type="ECO:0000256" key="2">
    <source>
        <dbReference type="ARBA" id="ARBA00043974"/>
    </source>
</evidence>
<dbReference type="GO" id="GO:0005737">
    <property type="term" value="C:cytoplasm"/>
    <property type="evidence" value="ECO:0007669"/>
    <property type="project" value="TreeGrafter"/>
</dbReference>
<dbReference type="PANTHER" id="PTHR12828:SF3">
    <property type="entry name" value="PROTEASOME MATURATION PROTEIN"/>
    <property type="match status" value="1"/>
</dbReference>
<dbReference type="PANTHER" id="PTHR12828">
    <property type="entry name" value="PROTEASOME MATURATION PROTEIN UMP1"/>
    <property type="match status" value="1"/>
</dbReference>
<feature type="region of interest" description="Disordered" evidence="3">
    <location>
        <begin position="1"/>
        <end position="33"/>
    </location>
</feature>
<sequence length="137" mass="15463">MDSYRIIPSSQASVKQPVSDQASKGWASASHSLASRHPLETRLAEWDQTRENFQLTMQRDLYGMGPPLRLMMERDLVRQSTITLPGRARPSNLHLDILMGRDETVTEADVFLPNLDVGSSGLGQTDFRAEMEKKYKV</sequence>
<dbReference type="Pfam" id="PF05348">
    <property type="entry name" value="UMP1"/>
    <property type="match status" value="1"/>
</dbReference>
<protein>
    <recommendedName>
        <fullName evidence="6">Proteasome maturation factor UMP1</fullName>
    </recommendedName>
</protein>
<accession>A0A9P6NAW8</accession>
<dbReference type="InterPro" id="IPR008012">
    <property type="entry name" value="Ump1"/>
</dbReference>
<dbReference type="OrthoDB" id="15001at2759"/>
<evidence type="ECO:0000256" key="1">
    <source>
        <dbReference type="ARBA" id="ARBA00023186"/>
    </source>
</evidence>
<keyword evidence="5" id="KW-1185">Reference proteome</keyword>
<gene>
    <name evidence="4" type="ORF">CROQUDRAFT_81983</name>
</gene>